<dbReference type="PANTHER" id="PTHR16184:SF6">
    <property type="entry name" value="ELONGATOR COMPLEX PROTEIN 6"/>
    <property type="match status" value="1"/>
</dbReference>
<dbReference type="InterPro" id="IPR018627">
    <property type="entry name" value="ELP6"/>
</dbReference>
<dbReference type="AlphaFoldDB" id="A0AA38NWA9"/>
<reference evidence="3" key="1">
    <citation type="submission" date="2022-08" db="EMBL/GenBank/DDBJ databases">
        <authorList>
            <consortium name="DOE Joint Genome Institute"/>
            <person name="Min B."/>
            <person name="Riley R."/>
            <person name="Sierra-Patev S."/>
            <person name="Naranjo-Ortiz M."/>
            <person name="Looney B."/>
            <person name="Konkel Z."/>
            <person name="Slot J.C."/>
            <person name="Sakamoto Y."/>
            <person name="Steenwyk J.L."/>
            <person name="Rokas A."/>
            <person name="Carro J."/>
            <person name="Camarero S."/>
            <person name="Ferreira P."/>
            <person name="Molpeceres G."/>
            <person name="Ruiz-Duenas F.J."/>
            <person name="Serrano A."/>
            <person name="Henrissat B."/>
            <person name="Drula E."/>
            <person name="Hughes K.W."/>
            <person name="Mata J.L."/>
            <person name="Ishikawa N.K."/>
            <person name="Vargas-Isla R."/>
            <person name="Ushijima S."/>
            <person name="Smith C.A."/>
            <person name="Ahrendt S."/>
            <person name="Andreopoulos W."/>
            <person name="He G."/>
            <person name="Labutti K."/>
            <person name="Lipzen A."/>
            <person name="Ng V."/>
            <person name="Sandor L."/>
            <person name="Barry K."/>
            <person name="Martinez A.T."/>
            <person name="Xiao Y."/>
            <person name="Gibbons J.G."/>
            <person name="Terashima K."/>
            <person name="Hibbett D.S."/>
            <person name="Grigoriev I.V."/>
        </authorList>
    </citation>
    <scope>NUCLEOTIDE SEQUENCE</scope>
    <source>
        <strain evidence="3">TFB9207</strain>
    </source>
</reference>
<proteinExistence type="inferred from homology"/>
<protein>
    <recommendedName>
        <fullName evidence="5">Elongator complex protein 6</fullName>
    </recommendedName>
</protein>
<dbReference type="Gene3D" id="3.40.50.300">
    <property type="entry name" value="P-loop containing nucleotide triphosphate hydrolases"/>
    <property type="match status" value="1"/>
</dbReference>
<gene>
    <name evidence="3" type="ORF">F5878DRAFT_51929</name>
</gene>
<evidence type="ECO:0008006" key="5">
    <source>
        <dbReference type="Google" id="ProtNLM"/>
    </source>
</evidence>
<keyword evidence="4" id="KW-1185">Reference proteome</keyword>
<sequence>MSLSSSFDLLDIPKDIILLITDQLHSPGDFALYRSLISHIKQNQNQQRSSRLRVVISTGQHISRWDAILAKSNVNLSQQIAAKTVHFVDMSSSIPQAQTEVKGEKGQGGNPFNTLFKKVASLFDQFETTATEHDTTHRGAGAGALVILDDVSVLEWIGYETMEIVRLCRALRALCIKNQATLVIRHHIVVTPGELDPLFRHLYSLCTYHLDVQPLTSGRSGDVRGQVALHHGPNAFSQSTTTAVKTRQRSSALHYRLTDGAAVFFERGSSRGVL</sequence>
<evidence type="ECO:0000313" key="3">
    <source>
        <dbReference type="EMBL" id="KAJ3831787.1"/>
    </source>
</evidence>
<evidence type="ECO:0000256" key="2">
    <source>
        <dbReference type="ARBA" id="ARBA00008837"/>
    </source>
</evidence>
<dbReference type="InterPro" id="IPR027417">
    <property type="entry name" value="P-loop_NTPase"/>
</dbReference>
<dbReference type="GO" id="GO:0033588">
    <property type="term" value="C:elongator holoenzyme complex"/>
    <property type="evidence" value="ECO:0007669"/>
    <property type="project" value="InterPro"/>
</dbReference>
<comment type="caution">
    <text evidence="3">The sequence shown here is derived from an EMBL/GenBank/DDBJ whole genome shotgun (WGS) entry which is preliminary data.</text>
</comment>
<organism evidence="3 4">
    <name type="scientific">Lentinula raphanica</name>
    <dbReference type="NCBI Taxonomy" id="153919"/>
    <lineage>
        <taxon>Eukaryota</taxon>
        <taxon>Fungi</taxon>
        <taxon>Dikarya</taxon>
        <taxon>Basidiomycota</taxon>
        <taxon>Agaricomycotina</taxon>
        <taxon>Agaricomycetes</taxon>
        <taxon>Agaricomycetidae</taxon>
        <taxon>Agaricales</taxon>
        <taxon>Marasmiineae</taxon>
        <taxon>Omphalotaceae</taxon>
        <taxon>Lentinula</taxon>
    </lineage>
</organism>
<evidence type="ECO:0000313" key="4">
    <source>
        <dbReference type="Proteomes" id="UP001163846"/>
    </source>
</evidence>
<dbReference type="PANTHER" id="PTHR16184">
    <property type="entry name" value="ELONGATOR COMPLEX PROTEIN 6"/>
    <property type="match status" value="1"/>
</dbReference>
<accession>A0AA38NWA9</accession>
<dbReference type="CDD" id="cd19495">
    <property type="entry name" value="Elp6"/>
    <property type="match status" value="1"/>
</dbReference>
<comment type="pathway">
    <text evidence="1">tRNA modification; 5-methoxycarbonylmethyl-2-thiouridine-tRNA biosynthesis.</text>
</comment>
<dbReference type="Proteomes" id="UP001163846">
    <property type="component" value="Unassembled WGS sequence"/>
</dbReference>
<evidence type="ECO:0000256" key="1">
    <source>
        <dbReference type="ARBA" id="ARBA00005043"/>
    </source>
</evidence>
<comment type="similarity">
    <text evidence="2">Belongs to the ELP6 family.</text>
</comment>
<dbReference type="GO" id="GO:0002098">
    <property type="term" value="P:tRNA wobble uridine modification"/>
    <property type="evidence" value="ECO:0007669"/>
    <property type="project" value="InterPro"/>
</dbReference>
<dbReference type="EMBL" id="MU807236">
    <property type="protein sequence ID" value="KAJ3831787.1"/>
    <property type="molecule type" value="Genomic_DNA"/>
</dbReference>
<name>A0AA38NWA9_9AGAR</name>
<dbReference type="Pfam" id="PF09807">
    <property type="entry name" value="ELP6"/>
    <property type="match status" value="1"/>
</dbReference>